<organism evidence="2 3">
    <name type="scientific">Spinactinospora alkalitolerans</name>
    <dbReference type="NCBI Taxonomy" id="687207"/>
    <lineage>
        <taxon>Bacteria</taxon>
        <taxon>Bacillati</taxon>
        <taxon>Actinomycetota</taxon>
        <taxon>Actinomycetes</taxon>
        <taxon>Streptosporangiales</taxon>
        <taxon>Nocardiopsidaceae</taxon>
        <taxon>Spinactinospora</taxon>
    </lineage>
</organism>
<sequence>MAGVLALTGCAEGRAAGSGGSGEGVDYGATKEEYQAAFAEVAPIELHTQSPAPKGSITGRNVEEYFNAVTEWSDGKITFEVSYSNAIAPPEEADDALLDGRLDIAQVLPIYEPSEYPANAALVESSFVSDQSVVVGALQSNAWPLEVAFDTPEIPREFEDAGMKLMMPSYNSGSNALFCSDERRGLDALKGMQAAAGGHAQSRQVEGLGGAAVSVAYPELFESLQRGVVDCSVSSLTVGVLGGFIEAAPHVVVDPEAGFALAPGAMAMSQSAWDSLPLVAQQLLWDRMDVFMEVNLSGKIWPNIVEASTQVSEAGGAIETFEEDARASINETNAELLDGLRGNEAFDDPDAFADRVQGSSDAWLETIEGELGYTNETDYNGFADWYSADKVDLDPYIAEVFEEILLEHRPS</sequence>
<evidence type="ECO:0000313" key="2">
    <source>
        <dbReference type="EMBL" id="NYE48197.1"/>
    </source>
</evidence>
<dbReference type="Gene3D" id="3.40.190.170">
    <property type="entry name" value="Bacterial extracellular solute-binding protein, family 7"/>
    <property type="match status" value="1"/>
</dbReference>
<dbReference type="GO" id="GO:0055085">
    <property type="term" value="P:transmembrane transport"/>
    <property type="evidence" value="ECO:0007669"/>
    <property type="project" value="InterPro"/>
</dbReference>
<comment type="caution">
    <text evidence="2">The sequence shown here is derived from an EMBL/GenBank/DDBJ whole genome shotgun (WGS) entry which is preliminary data.</text>
</comment>
<protein>
    <submittedName>
        <fullName evidence="2">TRAP-type C4-dicarboxylate transport system substrate-binding protein</fullName>
    </submittedName>
</protein>
<reference evidence="2 3" key="1">
    <citation type="submission" date="2020-07" db="EMBL/GenBank/DDBJ databases">
        <title>Sequencing the genomes of 1000 actinobacteria strains.</title>
        <authorList>
            <person name="Klenk H.-P."/>
        </authorList>
    </citation>
    <scope>NUCLEOTIDE SEQUENCE [LARGE SCALE GENOMIC DNA]</scope>
    <source>
        <strain evidence="2 3">CXB654</strain>
    </source>
</reference>
<dbReference type="Pfam" id="PF03480">
    <property type="entry name" value="DctP"/>
    <property type="match status" value="1"/>
</dbReference>
<keyword evidence="3" id="KW-1185">Reference proteome</keyword>
<keyword evidence="1" id="KW-0732">Signal</keyword>
<evidence type="ECO:0000256" key="1">
    <source>
        <dbReference type="ARBA" id="ARBA00022729"/>
    </source>
</evidence>
<proteinExistence type="predicted"/>
<gene>
    <name evidence="2" type="ORF">HDA32_003317</name>
</gene>
<dbReference type="EMBL" id="JACCCC010000001">
    <property type="protein sequence ID" value="NYE48197.1"/>
    <property type="molecule type" value="Genomic_DNA"/>
</dbReference>
<name>A0A852TY47_9ACTN</name>
<dbReference type="PANTHER" id="PTHR33376">
    <property type="match status" value="1"/>
</dbReference>
<evidence type="ECO:0000313" key="3">
    <source>
        <dbReference type="Proteomes" id="UP000589036"/>
    </source>
</evidence>
<dbReference type="AlphaFoldDB" id="A0A852TY47"/>
<dbReference type="PANTHER" id="PTHR33376:SF15">
    <property type="entry name" value="BLL6794 PROTEIN"/>
    <property type="match status" value="1"/>
</dbReference>
<dbReference type="NCBIfam" id="NF037995">
    <property type="entry name" value="TRAP_S1"/>
    <property type="match status" value="1"/>
</dbReference>
<dbReference type="RefSeq" id="WP_344732749.1">
    <property type="nucleotide sequence ID" value="NZ_BAAAYY010000016.1"/>
</dbReference>
<dbReference type="Proteomes" id="UP000589036">
    <property type="component" value="Unassembled WGS sequence"/>
</dbReference>
<dbReference type="InterPro" id="IPR038404">
    <property type="entry name" value="TRAP_DctP_sf"/>
</dbReference>
<dbReference type="InterPro" id="IPR018389">
    <property type="entry name" value="DctP_fam"/>
</dbReference>
<accession>A0A852TY47</accession>